<evidence type="ECO:0000313" key="1">
    <source>
        <dbReference type="EMBL" id="SVC45228.1"/>
    </source>
</evidence>
<dbReference type="EMBL" id="UINC01092005">
    <property type="protein sequence ID" value="SVC45228.1"/>
    <property type="molecule type" value="Genomic_DNA"/>
</dbReference>
<accession>A0A382M9G5</accession>
<organism evidence="1">
    <name type="scientific">marine metagenome</name>
    <dbReference type="NCBI Taxonomy" id="408172"/>
    <lineage>
        <taxon>unclassified sequences</taxon>
        <taxon>metagenomes</taxon>
        <taxon>ecological metagenomes</taxon>
    </lineage>
</organism>
<protein>
    <submittedName>
        <fullName evidence="1">Uncharacterized protein</fullName>
    </submittedName>
</protein>
<reference evidence="1" key="1">
    <citation type="submission" date="2018-05" db="EMBL/GenBank/DDBJ databases">
        <authorList>
            <person name="Lanie J.A."/>
            <person name="Ng W.-L."/>
            <person name="Kazmierczak K.M."/>
            <person name="Andrzejewski T.M."/>
            <person name="Davidsen T.M."/>
            <person name="Wayne K.J."/>
            <person name="Tettelin H."/>
            <person name="Glass J.I."/>
            <person name="Rusch D."/>
            <person name="Podicherti R."/>
            <person name="Tsui H.-C.T."/>
            <person name="Winkler M.E."/>
        </authorList>
    </citation>
    <scope>NUCLEOTIDE SEQUENCE</scope>
</reference>
<dbReference type="AlphaFoldDB" id="A0A382M9G5"/>
<sequence length="59" mass="6406">MEMKLDIDYILHDARAFFGAGRLSSHAGGSSADDASLNTRQFSEIQAQGLYKTSFGPKP</sequence>
<proteinExistence type="predicted"/>
<name>A0A382M9G5_9ZZZZ</name>
<gene>
    <name evidence="1" type="ORF">METZ01_LOCUS298082</name>
</gene>